<accession>A0A8D8VLY2</accession>
<name>A0A8D8VLY2_9HEMI</name>
<evidence type="ECO:0000313" key="2">
    <source>
        <dbReference type="EMBL" id="CAG6626629.1"/>
    </source>
</evidence>
<dbReference type="EMBL" id="HBUF01063050">
    <property type="protein sequence ID" value="CAG6626625.1"/>
    <property type="molecule type" value="Transcribed_RNA"/>
</dbReference>
<dbReference type="EMBL" id="HBUF01063049">
    <property type="protein sequence ID" value="CAG6626622.1"/>
    <property type="molecule type" value="Transcribed_RNA"/>
</dbReference>
<proteinExistence type="predicted"/>
<reference evidence="2" key="1">
    <citation type="submission" date="2021-05" db="EMBL/GenBank/DDBJ databases">
        <authorList>
            <person name="Alioto T."/>
            <person name="Alioto T."/>
            <person name="Gomez Garrido J."/>
        </authorList>
    </citation>
    <scope>NUCLEOTIDE SEQUENCE</scope>
</reference>
<dbReference type="EMBL" id="HBUF01063051">
    <property type="protein sequence ID" value="CAG6626629.1"/>
    <property type="molecule type" value="Transcribed_RNA"/>
</dbReference>
<evidence type="ECO:0000256" key="1">
    <source>
        <dbReference type="SAM" id="MobiDB-lite"/>
    </source>
</evidence>
<dbReference type="EMBL" id="HBUF01063047">
    <property type="protein sequence ID" value="CAG6626617.1"/>
    <property type="molecule type" value="Transcribed_RNA"/>
</dbReference>
<protein>
    <submittedName>
        <fullName evidence="2">Uncharacterized protein</fullName>
    </submittedName>
</protein>
<feature type="compositionally biased region" description="Polar residues" evidence="1">
    <location>
        <begin position="9"/>
        <end position="36"/>
    </location>
</feature>
<feature type="region of interest" description="Disordered" evidence="1">
    <location>
        <begin position="1"/>
        <end position="75"/>
    </location>
</feature>
<organism evidence="2">
    <name type="scientific">Cacopsylla melanoneura</name>
    <dbReference type="NCBI Taxonomy" id="428564"/>
    <lineage>
        <taxon>Eukaryota</taxon>
        <taxon>Metazoa</taxon>
        <taxon>Ecdysozoa</taxon>
        <taxon>Arthropoda</taxon>
        <taxon>Hexapoda</taxon>
        <taxon>Insecta</taxon>
        <taxon>Pterygota</taxon>
        <taxon>Neoptera</taxon>
        <taxon>Paraneoptera</taxon>
        <taxon>Hemiptera</taxon>
        <taxon>Sternorrhyncha</taxon>
        <taxon>Psylloidea</taxon>
        <taxon>Psyllidae</taxon>
        <taxon>Psyllinae</taxon>
        <taxon>Cacopsylla</taxon>
    </lineage>
</organism>
<sequence length="111" mass="12106">MTIRRFLSDTGNTVWRGSTHTIGSNRNSALLANKMQSRGKRPQNWTDKSHDPAAPTPPVIPSFMSQTSPEGETVGNFLSLKSPGILFQSHTSPESETVGNVLRLKSPGILF</sequence>
<dbReference type="AlphaFoldDB" id="A0A8D8VLY2"/>